<accession>A0A382EIX7</accession>
<dbReference type="SUPFAM" id="SSF53850">
    <property type="entry name" value="Periplasmic binding protein-like II"/>
    <property type="match status" value="1"/>
</dbReference>
<dbReference type="GO" id="GO:0015846">
    <property type="term" value="P:polyamine transport"/>
    <property type="evidence" value="ECO:0007669"/>
    <property type="project" value="InterPro"/>
</dbReference>
<name>A0A382EIX7_9ZZZZ</name>
<evidence type="ECO:0000256" key="1">
    <source>
        <dbReference type="ARBA" id="ARBA00004418"/>
    </source>
</evidence>
<reference evidence="5" key="1">
    <citation type="submission" date="2018-05" db="EMBL/GenBank/DDBJ databases">
        <authorList>
            <person name="Lanie J.A."/>
            <person name="Ng W.-L."/>
            <person name="Kazmierczak K.M."/>
            <person name="Andrzejewski T.M."/>
            <person name="Davidsen T.M."/>
            <person name="Wayne K.J."/>
            <person name="Tettelin H."/>
            <person name="Glass J.I."/>
            <person name="Rusch D."/>
            <person name="Podicherti R."/>
            <person name="Tsui H.-C.T."/>
            <person name="Winkler M.E."/>
        </authorList>
    </citation>
    <scope>NUCLEOTIDE SEQUENCE</scope>
</reference>
<evidence type="ECO:0000256" key="4">
    <source>
        <dbReference type="ARBA" id="ARBA00022764"/>
    </source>
</evidence>
<evidence type="ECO:0000313" key="5">
    <source>
        <dbReference type="EMBL" id="SVB49827.1"/>
    </source>
</evidence>
<evidence type="ECO:0000256" key="3">
    <source>
        <dbReference type="ARBA" id="ARBA00022729"/>
    </source>
</evidence>
<dbReference type="Pfam" id="PF13416">
    <property type="entry name" value="SBP_bac_8"/>
    <property type="match status" value="1"/>
</dbReference>
<dbReference type="CDD" id="cd13659">
    <property type="entry name" value="PBP2_PotF"/>
    <property type="match status" value="1"/>
</dbReference>
<dbReference type="GO" id="GO:0042597">
    <property type="term" value="C:periplasmic space"/>
    <property type="evidence" value="ECO:0007669"/>
    <property type="project" value="UniProtKB-SubCell"/>
</dbReference>
<comment type="subcellular location">
    <subcellularLocation>
        <location evidence="1">Periplasm</location>
    </subcellularLocation>
</comment>
<organism evidence="5">
    <name type="scientific">marine metagenome</name>
    <dbReference type="NCBI Taxonomy" id="408172"/>
    <lineage>
        <taxon>unclassified sequences</taxon>
        <taxon>metagenomes</taxon>
        <taxon>ecological metagenomes</taxon>
    </lineage>
</organism>
<evidence type="ECO:0008006" key="6">
    <source>
        <dbReference type="Google" id="ProtNLM"/>
    </source>
</evidence>
<dbReference type="PANTHER" id="PTHR30222:SF12">
    <property type="entry name" value="NORSPERMIDINE SENSOR"/>
    <property type="match status" value="1"/>
</dbReference>
<dbReference type="InterPro" id="IPR001188">
    <property type="entry name" value="Sperm_putr-bd"/>
</dbReference>
<dbReference type="PRINTS" id="PR00909">
    <property type="entry name" value="SPERMDNBNDNG"/>
</dbReference>
<keyword evidence="4" id="KW-0574">Periplasm</keyword>
<dbReference type="PANTHER" id="PTHR30222">
    <property type="entry name" value="SPERMIDINE/PUTRESCINE-BINDING PERIPLASMIC PROTEIN"/>
    <property type="match status" value="1"/>
</dbReference>
<keyword evidence="2" id="KW-0813">Transport</keyword>
<dbReference type="AlphaFoldDB" id="A0A382EIX7"/>
<gene>
    <name evidence="5" type="ORF">METZ01_LOCUS202681</name>
</gene>
<dbReference type="InterPro" id="IPR006059">
    <property type="entry name" value="SBP"/>
</dbReference>
<dbReference type="EMBL" id="UINC01044406">
    <property type="protein sequence ID" value="SVB49827.1"/>
    <property type="molecule type" value="Genomic_DNA"/>
</dbReference>
<dbReference type="Gene3D" id="3.40.190.10">
    <property type="entry name" value="Periplasmic binding protein-like II"/>
    <property type="match status" value="2"/>
</dbReference>
<dbReference type="PIRSF" id="PIRSF019574">
    <property type="entry name" value="Periplasmic_polyamine_BP"/>
    <property type="match status" value="1"/>
</dbReference>
<dbReference type="GO" id="GO:0019808">
    <property type="term" value="F:polyamine binding"/>
    <property type="evidence" value="ECO:0007669"/>
    <property type="project" value="InterPro"/>
</dbReference>
<sequence>MILRLFLLLAFFIATSTGAEEEKILNVINWADYIGATTIADFEAEFGIKVNYDVYDSTEIMEAKLLAGQTGYDVVVHSSRYSARLIPIGVYRQLDQDQLPLWKNLDPWVLNVLANYDPGNLYAVPYMWGTTGFAYNIDMIKARMPDAPLNSGDMIFNPQVVSRFSDCGVTILDEPTDVIPLAMLYLGHDHNSMDPAHIAEVEAQLKSVRPYIRYFSSAKMINDFPNEEVCVAMSWSGDYAQAMARAEEVGADVHLAYSVPSEGTVLWVDGLFIPTDAQHPNNAHLFINYLMRPNVIAAVSNLIRYANANLASIPLMRPEVSKDPAVYPPESERDQLVTGLVFGPKLERRRSRAWARIKTGL</sequence>
<proteinExistence type="predicted"/>
<keyword evidence="3" id="KW-0732">Signal</keyword>
<protein>
    <recommendedName>
        <fullName evidence="6">Putrescine-binding periplasmic protein</fullName>
    </recommendedName>
</protein>
<evidence type="ECO:0000256" key="2">
    <source>
        <dbReference type="ARBA" id="ARBA00022448"/>
    </source>
</evidence>